<feature type="region of interest" description="Disordered" evidence="1">
    <location>
        <begin position="1"/>
        <end position="38"/>
    </location>
</feature>
<organism evidence="3 4">
    <name type="scientific">Acorus calamus</name>
    <name type="common">Sweet flag</name>
    <dbReference type="NCBI Taxonomy" id="4465"/>
    <lineage>
        <taxon>Eukaryota</taxon>
        <taxon>Viridiplantae</taxon>
        <taxon>Streptophyta</taxon>
        <taxon>Embryophyta</taxon>
        <taxon>Tracheophyta</taxon>
        <taxon>Spermatophyta</taxon>
        <taxon>Magnoliopsida</taxon>
        <taxon>Liliopsida</taxon>
        <taxon>Acoraceae</taxon>
        <taxon>Acorus</taxon>
    </lineage>
</organism>
<feature type="compositionally biased region" description="Polar residues" evidence="1">
    <location>
        <begin position="26"/>
        <end position="38"/>
    </location>
</feature>
<comment type="caution">
    <text evidence="3">The sequence shown here is derived from an EMBL/GenBank/DDBJ whole genome shotgun (WGS) entry which is preliminary data.</text>
</comment>
<reference evidence="3" key="1">
    <citation type="journal article" date="2023" name="Nat. Commun.">
        <title>Diploid and tetraploid genomes of Acorus and the evolution of monocots.</title>
        <authorList>
            <person name="Ma L."/>
            <person name="Liu K.W."/>
            <person name="Li Z."/>
            <person name="Hsiao Y.Y."/>
            <person name="Qi Y."/>
            <person name="Fu T."/>
            <person name="Tang G.D."/>
            <person name="Zhang D."/>
            <person name="Sun W.H."/>
            <person name="Liu D.K."/>
            <person name="Li Y."/>
            <person name="Chen G.Z."/>
            <person name="Liu X.D."/>
            <person name="Liao X.Y."/>
            <person name="Jiang Y.T."/>
            <person name="Yu X."/>
            <person name="Hao Y."/>
            <person name="Huang J."/>
            <person name="Zhao X.W."/>
            <person name="Ke S."/>
            <person name="Chen Y.Y."/>
            <person name="Wu W.L."/>
            <person name="Hsu J.L."/>
            <person name="Lin Y.F."/>
            <person name="Huang M.D."/>
            <person name="Li C.Y."/>
            <person name="Huang L."/>
            <person name="Wang Z.W."/>
            <person name="Zhao X."/>
            <person name="Zhong W.Y."/>
            <person name="Peng D.H."/>
            <person name="Ahmad S."/>
            <person name="Lan S."/>
            <person name="Zhang J.S."/>
            <person name="Tsai W.C."/>
            <person name="Van de Peer Y."/>
            <person name="Liu Z.J."/>
        </authorList>
    </citation>
    <scope>NUCLEOTIDE SEQUENCE</scope>
    <source>
        <strain evidence="3">CP</strain>
    </source>
</reference>
<proteinExistence type="predicted"/>
<reference evidence="3" key="2">
    <citation type="submission" date="2023-06" db="EMBL/GenBank/DDBJ databases">
        <authorList>
            <person name="Ma L."/>
            <person name="Liu K.-W."/>
            <person name="Li Z."/>
            <person name="Hsiao Y.-Y."/>
            <person name="Qi Y."/>
            <person name="Fu T."/>
            <person name="Tang G."/>
            <person name="Zhang D."/>
            <person name="Sun W.-H."/>
            <person name="Liu D.-K."/>
            <person name="Li Y."/>
            <person name="Chen G.-Z."/>
            <person name="Liu X.-D."/>
            <person name="Liao X.-Y."/>
            <person name="Jiang Y.-T."/>
            <person name="Yu X."/>
            <person name="Hao Y."/>
            <person name="Huang J."/>
            <person name="Zhao X.-W."/>
            <person name="Ke S."/>
            <person name="Chen Y.-Y."/>
            <person name="Wu W.-L."/>
            <person name="Hsu J.-L."/>
            <person name="Lin Y.-F."/>
            <person name="Huang M.-D."/>
            <person name="Li C.-Y."/>
            <person name="Huang L."/>
            <person name="Wang Z.-W."/>
            <person name="Zhao X."/>
            <person name="Zhong W.-Y."/>
            <person name="Peng D.-H."/>
            <person name="Ahmad S."/>
            <person name="Lan S."/>
            <person name="Zhang J.-S."/>
            <person name="Tsai W.-C."/>
            <person name="Van De Peer Y."/>
            <person name="Liu Z.-J."/>
        </authorList>
    </citation>
    <scope>NUCLEOTIDE SEQUENCE</scope>
    <source>
        <strain evidence="3">CP</strain>
        <tissue evidence="3">Leaves</tissue>
    </source>
</reference>
<keyword evidence="2" id="KW-1133">Transmembrane helix</keyword>
<dbReference type="Proteomes" id="UP001180020">
    <property type="component" value="Unassembled WGS sequence"/>
</dbReference>
<accession>A0AAV9EXM0</accession>
<evidence type="ECO:0000313" key="3">
    <source>
        <dbReference type="EMBL" id="KAK1318152.1"/>
    </source>
</evidence>
<gene>
    <name evidence="3" type="ORF">QJS10_CPB04g01126</name>
</gene>
<name>A0AAV9EXM0_ACOCL</name>
<keyword evidence="2" id="KW-0472">Membrane</keyword>
<evidence type="ECO:0000256" key="2">
    <source>
        <dbReference type="SAM" id="Phobius"/>
    </source>
</evidence>
<protein>
    <submittedName>
        <fullName evidence="3">Uncharacterized protein</fullName>
    </submittedName>
</protein>
<evidence type="ECO:0000313" key="4">
    <source>
        <dbReference type="Proteomes" id="UP001180020"/>
    </source>
</evidence>
<dbReference type="EMBL" id="JAUJYO010000004">
    <property type="protein sequence ID" value="KAK1318152.1"/>
    <property type="molecule type" value="Genomic_DNA"/>
</dbReference>
<dbReference type="AlphaFoldDB" id="A0AAV9EXM0"/>
<keyword evidence="4" id="KW-1185">Reference proteome</keyword>
<keyword evidence="2" id="KW-0812">Transmembrane</keyword>
<feature type="transmembrane region" description="Helical" evidence="2">
    <location>
        <begin position="38"/>
        <end position="57"/>
    </location>
</feature>
<evidence type="ECO:0000256" key="1">
    <source>
        <dbReference type="SAM" id="MobiDB-lite"/>
    </source>
</evidence>
<sequence>MRFGVSPEEAQEENGEEDERNHKSMQHYQNPKSNTKSASYPAISSLAAFLVFSAVHLHRLIFNGTS</sequence>
<feature type="compositionally biased region" description="Acidic residues" evidence="1">
    <location>
        <begin position="9"/>
        <end position="18"/>
    </location>
</feature>